<reference evidence="7 8" key="1">
    <citation type="submission" date="2016-07" db="EMBL/GenBank/DDBJ databases">
        <title>Genome of Pelobium manganitolerans.</title>
        <authorList>
            <person name="Wu S."/>
            <person name="Wang G."/>
        </authorList>
    </citation>
    <scope>NUCLEOTIDE SEQUENCE [LARGE SCALE GENOMIC DNA]</scope>
    <source>
        <strain evidence="7 8">YS-25</strain>
    </source>
</reference>
<evidence type="ECO:0000259" key="6">
    <source>
        <dbReference type="PROSITE" id="PS51935"/>
    </source>
</evidence>
<dbReference type="Gene3D" id="3.90.1720.10">
    <property type="entry name" value="endopeptidase domain like (from Nostoc punctiforme)"/>
    <property type="match status" value="1"/>
</dbReference>
<proteinExistence type="inferred from homology"/>
<dbReference type="OrthoDB" id="9807055at2"/>
<organism evidence="7 8">
    <name type="scientific">Pelobium manganitolerans</name>
    <dbReference type="NCBI Taxonomy" id="1842495"/>
    <lineage>
        <taxon>Bacteria</taxon>
        <taxon>Pseudomonadati</taxon>
        <taxon>Bacteroidota</taxon>
        <taxon>Sphingobacteriia</taxon>
        <taxon>Sphingobacteriales</taxon>
        <taxon>Sphingobacteriaceae</taxon>
        <taxon>Pelobium</taxon>
    </lineage>
</organism>
<evidence type="ECO:0000256" key="4">
    <source>
        <dbReference type="ARBA" id="ARBA00022807"/>
    </source>
</evidence>
<dbReference type="GO" id="GO:0006508">
    <property type="term" value="P:proteolysis"/>
    <property type="evidence" value="ECO:0007669"/>
    <property type="project" value="UniProtKB-KW"/>
</dbReference>
<dbReference type="EMBL" id="MBTA01000025">
    <property type="protein sequence ID" value="RKD15017.1"/>
    <property type="molecule type" value="Genomic_DNA"/>
</dbReference>
<dbReference type="PANTHER" id="PTHR47053:SF1">
    <property type="entry name" value="MUREIN DD-ENDOPEPTIDASE MEPH-RELATED"/>
    <property type="match status" value="1"/>
</dbReference>
<name>A0A419S4M4_9SPHI</name>
<feature type="domain" description="NlpC/P60" evidence="6">
    <location>
        <begin position="91"/>
        <end position="221"/>
    </location>
</feature>
<comment type="similarity">
    <text evidence="1">Belongs to the peptidase C40 family.</text>
</comment>
<gene>
    <name evidence="7" type="ORF">BCY91_05655</name>
</gene>
<evidence type="ECO:0000256" key="5">
    <source>
        <dbReference type="SAM" id="SignalP"/>
    </source>
</evidence>
<evidence type="ECO:0000256" key="2">
    <source>
        <dbReference type="ARBA" id="ARBA00022670"/>
    </source>
</evidence>
<dbReference type="PANTHER" id="PTHR47053">
    <property type="entry name" value="MUREIN DD-ENDOPEPTIDASE MEPH-RELATED"/>
    <property type="match status" value="1"/>
</dbReference>
<keyword evidence="2" id="KW-0645">Protease</keyword>
<feature type="signal peptide" evidence="5">
    <location>
        <begin position="1"/>
        <end position="17"/>
    </location>
</feature>
<accession>A0A419S4M4</accession>
<dbReference type="InterPro" id="IPR051202">
    <property type="entry name" value="Peptidase_C40"/>
</dbReference>
<keyword evidence="5" id="KW-0732">Signal</keyword>
<dbReference type="Proteomes" id="UP000283433">
    <property type="component" value="Unassembled WGS sequence"/>
</dbReference>
<dbReference type="InterPro" id="IPR038765">
    <property type="entry name" value="Papain-like_cys_pep_sf"/>
</dbReference>
<dbReference type="InterPro" id="IPR000064">
    <property type="entry name" value="NLP_P60_dom"/>
</dbReference>
<dbReference type="Pfam" id="PF00877">
    <property type="entry name" value="NLPC_P60"/>
    <property type="match status" value="1"/>
</dbReference>
<dbReference type="PROSITE" id="PS51257">
    <property type="entry name" value="PROKAR_LIPOPROTEIN"/>
    <property type="match status" value="1"/>
</dbReference>
<dbReference type="PROSITE" id="PS51935">
    <property type="entry name" value="NLPC_P60"/>
    <property type="match status" value="1"/>
</dbReference>
<evidence type="ECO:0000313" key="8">
    <source>
        <dbReference type="Proteomes" id="UP000283433"/>
    </source>
</evidence>
<comment type="caution">
    <text evidence="7">The sequence shown here is derived from an EMBL/GenBank/DDBJ whole genome shotgun (WGS) entry which is preliminary data.</text>
</comment>
<dbReference type="GO" id="GO:0008234">
    <property type="term" value="F:cysteine-type peptidase activity"/>
    <property type="evidence" value="ECO:0007669"/>
    <property type="project" value="UniProtKB-KW"/>
</dbReference>
<dbReference type="SUPFAM" id="SSF54001">
    <property type="entry name" value="Cysteine proteinases"/>
    <property type="match status" value="1"/>
</dbReference>
<sequence>MRNSLFAVLTICIGALAACDYSPNRSNIIVASRSYIDTARRYIVVQRDTTKQVDTAHKDSSAIAKTDTVVTPAKPAITQTDTIKKAPAPINASAAALINYAKTLIGKPYVYGANTPEKGFDNSGFVHYVFEHAGIKVPKYAPAYISAGDNVSLADAQAGDIILFAKSDTLKKAVYQVGIVVTPKGEPLQFIHASGGKLNGVGIATLSNYYKGRLMGFRRVGLK</sequence>
<keyword evidence="3" id="KW-0378">Hydrolase</keyword>
<keyword evidence="4" id="KW-0788">Thiol protease</keyword>
<feature type="chain" id="PRO_5019127506" description="NlpC/P60 domain-containing protein" evidence="5">
    <location>
        <begin position="18"/>
        <end position="223"/>
    </location>
</feature>
<protein>
    <recommendedName>
        <fullName evidence="6">NlpC/P60 domain-containing protein</fullName>
    </recommendedName>
</protein>
<evidence type="ECO:0000313" key="7">
    <source>
        <dbReference type="EMBL" id="RKD15017.1"/>
    </source>
</evidence>
<evidence type="ECO:0000256" key="1">
    <source>
        <dbReference type="ARBA" id="ARBA00007074"/>
    </source>
</evidence>
<keyword evidence="8" id="KW-1185">Reference proteome</keyword>
<evidence type="ECO:0000256" key="3">
    <source>
        <dbReference type="ARBA" id="ARBA00022801"/>
    </source>
</evidence>
<dbReference type="RefSeq" id="WP_120181878.1">
    <property type="nucleotide sequence ID" value="NZ_MBTA01000025.1"/>
</dbReference>
<dbReference type="AlphaFoldDB" id="A0A419S4M4"/>